<proteinExistence type="predicted"/>
<keyword evidence="2" id="KW-1185">Reference proteome</keyword>
<evidence type="ECO:0000313" key="1">
    <source>
        <dbReference type="EMBL" id="KAG0417623.1"/>
    </source>
</evidence>
<protein>
    <submittedName>
        <fullName evidence="1">Uncharacterized protein</fullName>
    </submittedName>
</protein>
<gene>
    <name evidence="1" type="ORF">HPB47_005459</name>
</gene>
<accession>A0AC60PD09</accession>
<reference evidence="1 2" key="1">
    <citation type="journal article" date="2020" name="Cell">
        <title>Large-Scale Comparative Analyses of Tick Genomes Elucidate Their Genetic Diversity and Vector Capacities.</title>
        <authorList>
            <consortium name="Tick Genome and Microbiome Consortium (TIGMIC)"/>
            <person name="Jia N."/>
            <person name="Wang J."/>
            <person name="Shi W."/>
            <person name="Du L."/>
            <person name="Sun Y."/>
            <person name="Zhan W."/>
            <person name="Jiang J.F."/>
            <person name="Wang Q."/>
            <person name="Zhang B."/>
            <person name="Ji P."/>
            <person name="Bell-Sakyi L."/>
            <person name="Cui X.M."/>
            <person name="Yuan T.T."/>
            <person name="Jiang B.G."/>
            <person name="Yang W.F."/>
            <person name="Lam T.T."/>
            <person name="Chang Q.C."/>
            <person name="Ding S.J."/>
            <person name="Wang X.J."/>
            <person name="Zhu J.G."/>
            <person name="Ruan X.D."/>
            <person name="Zhao L."/>
            <person name="Wei J.T."/>
            <person name="Ye R.Z."/>
            <person name="Que T.C."/>
            <person name="Du C.H."/>
            <person name="Zhou Y.H."/>
            <person name="Cheng J.X."/>
            <person name="Dai P.F."/>
            <person name="Guo W.B."/>
            <person name="Han X.H."/>
            <person name="Huang E.J."/>
            <person name="Li L.F."/>
            <person name="Wei W."/>
            <person name="Gao Y.C."/>
            <person name="Liu J.Z."/>
            <person name="Shao H.Z."/>
            <person name="Wang X."/>
            <person name="Wang C.C."/>
            <person name="Yang T.C."/>
            <person name="Huo Q.B."/>
            <person name="Li W."/>
            <person name="Chen H.Y."/>
            <person name="Chen S.E."/>
            <person name="Zhou L.G."/>
            <person name="Ni X.B."/>
            <person name="Tian J.H."/>
            <person name="Sheng Y."/>
            <person name="Liu T."/>
            <person name="Pan Y.S."/>
            <person name="Xia L.Y."/>
            <person name="Li J."/>
            <person name="Zhao F."/>
            <person name="Cao W.C."/>
        </authorList>
    </citation>
    <scope>NUCLEOTIDE SEQUENCE [LARGE SCALE GENOMIC DNA]</scope>
    <source>
        <strain evidence="1">Iper-2018</strain>
    </source>
</reference>
<organism evidence="1 2">
    <name type="scientific">Ixodes persulcatus</name>
    <name type="common">Taiga tick</name>
    <dbReference type="NCBI Taxonomy" id="34615"/>
    <lineage>
        <taxon>Eukaryota</taxon>
        <taxon>Metazoa</taxon>
        <taxon>Ecdysozoa</taxon>
        <taxon>Arthropoda</taxon>
        <taxon>Chelicerata</taxon>
        <taxon>Arachnida</taxon>
        <taxon>Acari</taxon>
        <taxon>Parasitiformes</taxon>
        <taxon>Ixodida</taxon>
        <taxon>Ixodoidea</taxon>
        <taxon>Ixodidae</taxon>
        <taxon>Ixodinae</taxon>
        <taxon>Ixodes</taxon>
    </lineage>
</organism>
<name>A0AC60PD09_IXOPE</name>
<evidence type="ECO:0000313" key="2">
    <source>
        <dbReference type="Proteomes" id="UP000805193"/>
    </source>
</evidence>
<sequence>MMPVVHNARSCCLFLVLVHDTLLIEEDPQSTFRVRTSFGSFSFKRRDGVPREAEEDWVEEHKLEAHSDWVRDVAWAPTVGRGRSTIASCSQDCRVILWTCPSGSNVWSHTLLGAFDDVIWLVSWSVTGSMLAVSGGDNNVRRLLTSLALIPRSA</sequence>
<comment type="caution">
    <text evidence="1">The sequence shown here is derived from an EMBL/GenBank/DDBJ whole genome shotgun (WGS) entry which is preliminary data.</text>
</comment>
<dbReference type="Proteomes" id="UP000805193">
    <property type="component" value="Unassembled WGS sequence"/>
</dbReference>
<dbReference type="EMBL" id="JABSTQ010010821">
    <property type="protein sequence ID" value="KAG0417623.1"/>
    <property type="molecule type" value="Genomic_DNA"/>
</dbReference>